<comment type="subcellular location">
    <subcellularLocation>
        <location evidence="2 19">Cell membrane</location>
        <topology evidence="2 19">Multi-pass membrane protein</topology>
    </subcellularLocation>
</comment>
<dbReference type="EMBL" id="JACSPQ010000019">
    <property type="protein sequence ID" value="MBD8003023.1"/>
    <property type="molecule type" value="Genomic_DNA"/>
</dbReference>
<keyword evidence="11 19" id="KW-0460">Magnesium</keyword>
<feature type="transmembrane region" description="Helical" evidence="19">
    <location>
        <begin position="48"/>
        <end position="67"/>
    </location>
</feature>
<evidence type="ECO:0000256" key="9">
    <source>
        <dbReference type="ARBA" id="ARBA00022679"/>
    </source>
</evidence>
<organism evidence="20 21">
    <name type="scientific">Phocaeicola faecium</name>
    <dbReference type="NCBI Taxonomy" id="2762213"/>
    <lineage>
        <taxon>Bacteria</taxon>
        <taxon>Pseudomonadati</taxon>
        <taxon>Bacteroidota</taxon>
        <taxon>Bacteroidia</taxon>
        <taxon>Bacteroidales</taxon>
        <taxon>Bacteroidaceae</taxon>
        <taxon>Phocaeicola</taxon>
    </lineage>
</organism>
<feature type="transmembrane region" description="Helical" evidence="19">
    <location>
        <begin position="230"/>
        <end position="251"/>
    </location>
</feature>
<keyword evidence="9 19" id="KW-0808">Transferase</keyword>
<evidence type="ECO:0000256" key="3">
    <source>
        <dbReference type="ARBA" id="ARBA00004663"/>
    </source>
</evidence>
<evidence type="ECO:0000256" key="13">
    <source>
        <dbReference type="ARBA" id="ARBA00023136"/>
    </source>
</evidence>
<keyword evidence="13 19" id="KW-0472">Membrane</keyword>
<evidence type="ECO:0000256" key="17">
    <source>
        <dbReference type="ARBA" id="ARBA00048623"/>
    </source>
</evidence>
<evidence type="ECO:0000256" key="7">
    <source>
        <dbReference type="ARBA" id="ARBA00022475"/>
    </source>
</evidence>
<comment type="similarity">
    <text evidence="4 19">Belongs to the CobS family.</text>
</comment>
<keyword evidence="10 19" id="KW-0812">Transmembrane</keyword>
<evidence type="ECO:0000256" key="5">
    <source>
        <dbReference type="ARBA" id="ARBA00013200"/>
    </source>
</evidence>
<sequence>MNNLLAALMFFTRLPFWKIKTVPAECFKHVVEYWSLTGWLTGGTMALVFWLSALVFPADVAVMFALASRLLLTGGLHEDGLADFFDGFGGGKDRESTLRIMKDSHIGSYGVLGLIVYYLLGYALLCSLPLSLTPVVLFCGDAFAKFVCSFVIKLLPYARREEDSKAKVVYTPMRSLGILFTAAGGLIPLIPFVVFLPSFYVWACVLPVLIFAELVYLFKRRINGYTGDCCGALFLLCELGFWTGTVFVTYYSH</sequence>
<feature type="transmembrane region" description="Helical" evidence="19">
    <location>
        <begin position="176"/>
        <end position="194"/>
    </location>
</feature>
<dbReference type="PANTHER" id="PTHR34148">
    <property type="entry name" value="ADENOSYLCOBINAMIDE-GDP RIBAZOLETRANSFERASE"/>
    <property type="match status" value="1"/>
</dbReference>
<proteinExistence type="inferred from homology"/>
<dbReference type="InterPro" id="IPR003805">
    <property type="entry name" value="CobS"/>
</dbReference>
<comment type="cofactor">
    <cofactor evidence="1 19">
        <name>Mg(2+)</name>
        <dbReference type="ChEBI" id="CHEBI:18420"/>
    </cofactor>
</comment>
<evidence type="ECO:0000256" key="6">
    <source>
        <dbReference type="ARBA" id="ARBA00015850"/>
    </source>
</evidence>
<evidence type="ECO:0000256" key="14">
    <source>
        <dbReference type="ARBA" id="ARBA00025228"/>
    </source>
</evidence>
<evidence type="ECO:0000313" key="20">
    <source>
        <dbReference type="EMBL" id="MBD8003023.1"/>
    </source>
</evidence>
<evidence type="ECO:0000256" key="15">
    <source>
        <dbReference type="ARBA" id="ARBA00032605"/>
    </source>
</evidence>
<comment type="catalytic activity">
    <reaction evidence="17 19">
        <text>alpha-ribazole + adenosylcob(III)inamide-GDP = adenosylcob(III)alamin + GMP + H(+)</text>
        <dbReference type="Rhea" id="RHEA:16049"/>
        <dbReference type="ChEBI" id="CHEBI:10329"/>
        <dbReference type="ChEBI" id="CHEBI:15378"/>
        <dbReference type="ChEBI" id="CHEBI:18408"/>
        <dbReference type="ChEBI" id="CHEBI:58115"/>
        <dbReference type="ChEBI" id="CHEBI:60487"/>
        <dbReference type="EC" id="2.7.8.26"/>
    </reaction>
</comment>
<keyword evidence="8 19" id="KW-0169">Cobalamin biosynthesis</keyword>
<comment type="catalytic activity">
    <reaction evidence="18 19">
        <text>alpha-ribazole 5'-phosphate + adenosylcob(III)inamide-GDP = adenosylcob(III)alamin 5'-phosphate + GMP + H(+)</text>
        <dbReference type="Rhea" id="RHEA:23560"/>
        <dbReference type="ChEBI" id="CHEBI:15378"/>
        <dbReference type="ChEBI" id="CHEBI:57918"/>
        <dbReference type="ChEBI" id="CHEBI:58115"/>
        <dbReference type="ChEBI" id="CHEBI:60487"/>
        <dbReference type="ChEBI" id="CHEBI:60493"/>
        <dbReference type="EC" id="2.7.8.26"/>
    </reaction>
</comment>
<feature type="transmembrane region" description="Helical" evidence="19">
    <location>
        <begin position="106"/>
        <end position="125"/>
    </location>
</feature>
<protein>
    <recommendedName>
        <fullName evidence="6 19">Adenosylcobinamide-GDP ribazoletransferase</fullName>
        <ecNumber evidence="5 19">2.7.8.26</ecNumber>
    </recommendedName>
    <alternativeName>
        <fullName evidence="16 19">Cobalamin synthase</fullName>
    </alternativeName>
    <alternativeName>
        <fullName evidence="15 19">Cobalamin-5'-phosphate synthase</fullName>
    </alternativeName>
</protein>
<name>A0ABR8VE20_9BACT</name>
<evidence type="ECO:0000256" key="16">
    <source>
        <dbReference type="ARBA" id="ARBA00032853"/>
    </source>
</evidence>
<comment type="pathway">
    <text evidence="3 19">Cofactor biosynthesis; adenosylcobalamin biosynthesis; adenosylcobalamin from cob(II)yrinate a,c-diamide: step 7/7.</text>
</comment>
<dbReference type="RefSeq" id="WP_191710693.1">
    <property type="nucleotide sequence ID" value="NZ_JACSPQ010000019.1"/>
</dbReference>
<evidence type="ECO:0000256" key="8">
    <source>
        <dbReference type="ARBA" id="ARBA00022573"/>
    </source>
</evidence>
<dbReference type="HAMAP" id="MF_00719">
    <property type="entry name" value="CobS"/>
    <property type="match status" value="1"/>
</dbReference>
<evidence type="ECO:0000256" key="12">
    <source>
        <dbReference type="ARBA" id="ARBA00022989"/>
    </source>
</evidence>
<evidence type="ECO:0000256" key="4">
    <source>
        <dbReference type="ARBA" id="ARBA00010561"/>
    </source>
</evidence>
<evidence type="ECO:0000256" key="11">
    <source>
        <dbReference type="ARBA" id="ARBA00022842"/>
    </source>
</evidence>
<evidence type="ECO:0000256" key="2">
    <source>
        <dbReference type="ARBA" id="ARBA00004651"/>
    </source>
</evidence>
<comment type="function">
    <text evidence="14 19">Joins adenosylcobinamide-GDP and alpha-ribazole to generate adenosylcobalamin (Ado-cobalamin). Also synthesizes adenosylcobalamin 5'-phosphate from adenosylcobinamide-GDP and alpha-ribazole 5'-phosphate.</text>
</comment>
<evidence type="ECO:0000256" key="18">
    <source>
        <dbReference type="ARBA" id="ARBA00049504"/>
    </source>
</evidence>
<dbReference type="Pfam" id="PF02654">
    <property type="entry name" value="CobS"/>
    <property type="match status" value="1"/>
</dbReference>
<keyword evidence="12 19" id="KW-1133">Transmembrane helix</keyword>
<feature type="transmembrane region" description="Helical" evidence="19">
    <location>
        <begin position="200"/>
        <end position="218"/>
    </location>
</feature>
<dbReference type="PANTHER" id="PTHR34148:SF1">
    <property type="entry name" value="ADENOSYLCOBINAMIDE-GDP RIBAZOLETRANSFERASE"/>
    <property type="match status" value="1"/>
</dbReference>
<evidence type="ECO:0000256" key="19">
    <source>
        <dbReference type="HAMAP-Rule" id="MF_00719"/>
    </source>
</evidence>
<accession>A0ABR8VE20</accession>
<gene>
    <name evidence="19" type="primary">cobS</name>
    <name evidence="20" type="ORF">H9626_12505</name>
</gene>
<reference evidence="20 21" key="1">
    <citation type="submission" date="2020-08" db="EMBL/GenBank/DDBJ databases">
        <title>A Genomic Blueprint of the Chicken Gut Microbiome.</title>
        <authorList>
            <person name="Gilroy R."/>
            <person name="Ravi A."/>
            <person name="Getino M."/>
            <person name="Pursley I."/>
            <person name="Horton D.L."/>
            <person name="Alikhan N.-F."/>
            <person name="Baker D."/>
            <person name="Gharbi K."/>
            <person name="Hall N."/>
            <person name="Watson M."/>
            <person name="Adriaenssens E.M."/>
            <person name="Foster-Nyarko E."/>
            <person name="Jarju S."/>
            <person name="Secka A."/>
            <person name="Antonio M."/>
            <person name="Oren A."/>
            <person name="Chaudhuri R."/>
            <person name="La Ragione R.M."/>
            <person name="Hildebrand F."/>
            <person name="Pallen M.J."/>
        </authorList>
    </citation>
    <scope>NUCLEOTIDE SEQUENCE [LARGE SCALE GENOMIC DNA]</scope>
    <source>
        <strain evidence="20 21">Sa1YUN3</strain>
    </source>
</reference>
<evidence type="ECO:0000256" key="1">
    <source>
        <dbReference type="ARBA" id="ARBA00001946"/>
    </source>
</evidence>
<feature type="transmembrane region" description="Helical" evidence="19">
    <location>
        <begin position="131"/>
        <end position="155"/>
    </location>
</feature>
<evidence type="ECO:0000256" key="10">
    <source>
        <dbReference type="ARBA" id="ARBA00022692"/>
    </source>
</evidence>
<comment type="caution">
    <text evidence="20">The sequence shown here is derived from an EMBL/GenBank/DDBJ whole genome shotgun (WGS) entry which is preliminary data.</text>
</comment>
<keyword evidence="21" id="KW-1185">Reference proteome</keyword>
<evidence type="ECO:0000313" key="21">
    <source>
        <dbReference type="Proteomes" id="UP000616346"/>
    </source>
</evidence>
<dbReference type="Proteomes" id="UP000616346">
    <property type="component" value="Unassembled WGS sequence"/>
</dbReference>
<dbReference type="EC" id="2.7.8.26" evidence="5 19"/>
<keyword evidence="7 19" id="KW-1003">Cell membrane</keyword>